<dbReference type="Proteomes" id="UP001642540">
    <property type="component" value="Unassembled WGS sequence"/>
</dbReference>
<evidence type="ECO:0000256" key="4">
    <source>
        <dbReference type="ARBA" id="ARBA00022989"/>
    </source>
</evidence>
<sequence length="171" mass="19236">MQLEKVKKLGKVSDENIQRLLSYFRKQEELTTQMKNAFGWCLAVDVLLIIISIITALFSVVVVLVHNEINAAVSFGMPLILHAIILFELFNAGYGFESECRKSAVLLKDIPTKELSQYTITQVNFAQAMLLSQPFAVKPGSFFHANRRTLTGIASAINTYVIVLVQFHKEE</sequence>
<name>A0ABP1R2F7_9HEXA</name>
<comment type="caution">
    <text evidence="7">The sequence shown here is derived from an EMBL/GenBank/DDBJ whole genome shotgun (WGS) entry which is preliminary data.</text>
</comment>
<evidence type="ECO:0000256" key="3">
    <source>
        <dbReference type="ARBA" id="ARBA00022692"/>
    </source>
</evidence>
<feature type="transmembrane region" description="Helical" evidence="6">
    <location>
        <begin position="37"/>
        <end position="65"/>
    </location>
</feature>
<gene>
    <name evidence="7" type="ORF">ODALV1_LOCUS18007</name>
</gene>
<evidence type="ECO:0000256" key="5">
    <source>
        <dbReference type="ARBA" id="ARBA00023136"/>
    </source>
</evidence>
<reference evidence="7 8" key="1">
    <citation type="submission" date="2024-08" db="EMBL/GenBank/DDBJ databases">
        <authorList>
            <person name="Cucini C."/>
            <person name="Frati F."/>
        </authorList>
    </citation>
    <scope>NUCLEOTIDE SEQUENCE [LARGE SCALE GENOMIC DNA]</scope>
</reference>
<keyword evidence="3 6" id="KW-0812">Transmembrane</keyword>
<evidence type="ECO:0000256" key="6">
    <source>
        <dbReference type="SAM" id="Phobius"/>
    </source>
</evidence>
<keyword evidence="2" id="KW-1003">Cell membrane</keyword>
<keyword evidence="8" id="KW-1185">Reference proteome</keyword>
<evidence type="ECO:0000256" key="1">
    <source>
        <dbReference type="ARBA" id="ARBA00004651"/>
    </source>
</evidence>
<feature type="transmembrane region" description="Helical" evidence="6">
    <location>
        <begin position="71"/>
        <end position="92"/>
    </location>
</feature>
<protein>
    <submittedName>
        <fullName evidence="7">Uncharacterized protein</fullName>
    </submittedName>
</protein>
<dbReference type="Pfam" id="PF08395">
    <property type="entry name" value="7tm_7"/>
    <property type="match status" value="1"/>
</dbReference>
<keyword evidence="5 6" id="KW-0472">Membrane</keyword>
<dbReference type="InterPro" id="IPR013604">
    <property type="entry name" value="7TM_chemorcpt"/>
</dbReference>
<proteinExistence type="predicted"/>
<evidence type="ECO:0000313" key="8">
    <source>
        <dbReference type="Proteomes" id="UP001642540"/>
    </source>
</evidence>
<accession>A0ABP1R2F7</accession>
<dbReference type="EMBL" id="CAXLJM020000057">
    <property type="protein sequence ID" value="CAL8118160.1"/>
    <property type="molecule type" value="Genomic_DNA"/>
</dbReference>
<organism evidence="7 8">
    <name type="scientific">Orchesella dallaii</name>
    <dbReference type="NCBI Taxonomy" id="48710"/>
    <lineage>
        <taxon>Eukaryota</taxon>
        <taxon>Metazoa</taxon>
        <taxon>Ecdysozoa</taxon>
        <taxon>Arthropoda</taxon>
        <taxon>Hexapoda</taxon>
        <taxon>Collembola</taxon>
        <taxon>Entomobryomorpha</taxon>
        <taxon>Entomobryoidea</taxon>
        <taxon>Orchesellidae</taxon>
        <taxon>Orchesellinae</taxon>
        <taxon>Orchesella</taxon>
    </lineage>
</organism>
<keyword evidence="4 6" id="KW-1133">Transmembrane helix</keyword>
<evidence type="ECO:0000256" key="2">
    <source>
        <dbReference type="ARBA" id="ARBA00022475"/>
    </source>
</evidence>
<comment type="subcellular location">
    <subcellularLocation>
        <location evidence="1">Cell membrane</location>
        <topology evidence="1">Multi-pass membrane protein</topology>
    </subcellularLocation>
</comment>
<evidence type="ECO:0000313" key="7">
    <source>
        <dbReference type="EMBL" id="CAL8118160.1"/>
    </source>
</evidence>